<dbReference type="InterPro" id="IPR015887">
    <property type="entry name" value="DNA_glyclase_Znf_dom_DNA_BS"/>
</dbReference>
<dbReference type="OrthoDB" id="9800855at2"/>
<keyword evidence="11 15" id="KW-0456">Lyase</keyword>
<dbReference type="InterPro" id="IPR015886">
    <property type="entry name" value="H2TH_FPG"/>
</dbReference>
<dbReference type="Gene3D" id="3.20.190.10">
    <property type="entry name" value="MutM-like, N-terminal"/>
    <property type="match status" value="1"/>
</dbReference>
<dbReference type="InterPro" id="IPR010663">
    <property type="entry name" value="Znf_FPG/IleRS"/>
</dbReference>
<dbReference type="SUPFAM" id="SSF57716">
    <property type="entry name" value="Glucocorticoid receptor-like (DNA-binding domain)"/>
    <property type="match status" value="1"/>
</dbReference>
<keyword evidence="12 15" id="KW-0511">Multifunctional enzyme</keyword>
<dbReference type="RefSeq" id="WP_070467326.1">
    <property type="nucleotide sequence ID" value="NZ_PNHQ01000014.1"/>
</dbReference>
<evidence type="ECO:0000256" key="6">
    <source>
        <dbReference type="ARBA" id="ARBA00022771"/>
    </source>
</evidence>
<dbReference type="GO" id="GO:0008270">
    <property type="term" value="F:zinc ion binding"/>
    <property type="evidence" value="ECO:0007669"/>
    <property type="project" value="UniProtKB-UniRule"/>
</dbReference>
<dbReference type="InterPro" id="IPR010979">
    <property type="entry name" value="Ribosomal_uS13-like_H2TH"/>
</dbReference>
<evidence type="ECO:0000313" key="19">
    <source>
        <dbReference type="Proteomes" id="UP000235701"/>
    </source>
</evidence>
<keyword evidence="4 15" id="KW-0479">Metal-binding</keyword>
<comment type="function">
    <text evidence="15">Involved in base excision repair of DNA damaged by oxidation or by mutagenic agents. Acts as DNA glycosylase that recognizes and removes damaged bases. Has a preference for oxidized purines, such as 7,8-dihydro-8-oxoguanine (8-oxoG). Has AP (apurinic/apyrimidinic) lyase activity and introduces nicks in the DNA strand. Cleaves the DNA backbone by beta-delta elimination to generate a single-strand break at the site of the removed base with both 3'- and 5'-phosphates.</text>
</comment>
<reference evidence="18 19" key="1">
    <citation type="submission" date="2017-09" db="EMBL/GenBank/DDBJ databases">
        <title>Bacterial strain isolated from the female urinary microbiota.</title>
        <authorList>
            <person name="Thomas-White K."/>
            <person name="Kumar N."/>
            <person name="Forster S."/>
            <person name="Putonti C."/>
            <person name="Lawley T."/>
            <person name="Wolfe A.J."/>
        </authorList>
    </citation>
    <scope>NUCLEOTIDE SEQUENCE [LARGE SCALE GENOMIC DNA]</scope>
    <source>
        <strain evidence="18 19">UMB0240</strain>
    </source>
</reference>
<dbReference type="Pfam" id="PF06831">
    <property type="entry name" value="H2TH"/>
    <property type="match status" value="1"/>
</dbReference>
<comment type="caution">
    <text evidence="18">The sequence shown here is derived from an EMBL/GenBank/DDBJ whole genome shotgun (WGS) entry which is preliminary data.</text>
</comment>
<dbReference type="EC" id="4.2.99.18" evidence="15"/>
<feature type="domain" description="FPG-type" evidence="16">
    <location>
        <begin position="238"/>
        <end position="272"/>
    </location>
</feature>
<dbReference type="HAMAP" id="MF_00103">
    <property type="entry name" value="Fapy_DNA_glycosyl"/>
    <property type="match status" value="1"/>
</dbReference>
<dbReference type="EMBL" id="PNHQ01000014">
    <property type="protein sequence ID" value="PMC79480.1"/>
    <property type="molecule type" value="Genomic_DNA"/>
</dbReference>
<evidence type="ECO:0000256" key="4">
    <source>
        <dbReference type="ARBA" id="ARBA00022723"/>
    </source>
</evidence>
<evidence type="ECO:0000313" key="18">
    <source>
        <dbReference type="EMBL" id="PMC79480.1"/>
    </source>
</evidence>
<dbReference type="InterPro" id="IPR020629">
    <property type="entry name" value="FPG_Glyclase"/>
</dbReference>
<dbReference type="SMART" id="SM01232">
    <property type="entry name" value="H2TH"/>
    <property type="match status" value="1"/>
</dbReference>
<comment type="similarity">
    <text evidence="2 15">Belongs to the FPG family.</text>
</comment>
<keyword evidence="9 15" id="KW-0238">DNA-binding</keyword>
<evidence type="ECO:0000259" key="17">
    <source>
        <dbReference type="PROSITE" id="PS51068"/>
    </source>
</evidence>
<dbReference type="Pfam" id="PF06827">
    <property type="entry name" value="zf-FPG_IleRS"/>
    <property type="match status" value="1"/>
</dbReference>
<evidence type="ECO:0000256" key="11">
    <source>
        <dbReference type="ARBA" id="ARBA00023239"/>
    </source>
</evidence>
<dbReference type="Proteomes" id="UP000235701">
    <property type="component" value="Unassembled WGS sequence"/>
</dbReference>
<gene>
    <name evidence="15" type="primary">mutM</name>
    <name evidence="15" type="synonym">fpg</name>
    <name evidence="18" type="ORF">CJ191_06440</name>
</gene>
<dbReference type="FunFam" id="1.10.8.50:FF:000003">
    <property type="entry name" value="Formamidopyrimidine-DNA glycosylase"/>
    <property type="match status" value="1"/>
</dbReference>
<feature type="active site" description="Schiff-base intermediate with DNA" evidence="15">
    <location>
        <position position="2"/>
    </location>
</feature>
<dbReference type="EC" id="3.2.2.23" evidence="15"/>
<protein>
    <recommendedName>
        <fullName evidence="15">Formamidopyrimidine-DNA glycosylase</fullName>
        <shortName evidence="15">Fapy-DNA glycosylase</shortName>
        <ecNumber evidence="15">3.2.2.23</ecNumber>
    </recommendedName>
    <alternativeName>
        <fullName evidence="15">DNA-(apurinic or apyrimidinic site) lyase MutM</fullName>
        <shortName evidence="15">AP lyase MutM</shortName>
        <ecNumber evidence="15">4.2.99.18</ecNumber>
    </alternativeName>
</protein>
<evidence type="ECO:0000256" key="7">
    <source>
        <dbReference type="ARBA" id="ARBA00022801"/>
    </source>
</evidence>
<dbReference type="SMART" id="SM00898">
    <property type="entry name" value="Fapy_DNA_glyco"/>
    <property type="match status" value="1"/>
</dbReference>
<evidence type="ECO:0000256" key="5">
    <source>
        <dbReference type="ARBA" id="ARBA00022763"/>
    </source>
</evidence>
<dbReference type="GO" id="GO:0140078">
    <property type="term" value="F:class I DNA-(apurinic or apyrimidinic site) endonuclease activity"/>
    <property type="evidence" value="ECO:0007669"/>
    <property type="project" value="UniProtKB-EC"/>
</dbReference>
<keyword evidence="10 15" id="KW-0234">DNA repair</keyword>
<dbReference type="GO" id="GO:0003684">
    <property type="term" value="F:damaged DNA binding"/>
    <property type="evidence" value="ECO:0007669"/>
    <property type="project" value="InterPro"/>
</dbReference>
<evidence type="ECO:0000256" key="8">
    <source>
        <dbReference type="ARBA" id="ARBA00022833"/>
    </source>
</evidence>
<evidence type="ECO:0000256" key="14">
    <source>
        <dbReference type="ARBA" id="ARBA00044632"/>
    </source>
</evidence>
<dbReference type="AlphaFoldDB" id="A0A2N6UD39"/>
<dbReference type="NCBIfam" id="NF002211">
    <property type="entry name" value="PRK01103.1"/>
    <property type="match status" value="1"/>
</dbReference>
<dbReference type="InterPro" id="IPR000214">
    <property type="entry name" value="Znf_DNA_glyclase/AP_lyase"/>
</dbReference>
<feature type="active site" description="Proton donor; for delta-elimination activity" evidence="15">
    <location>
        <position position="262"/>
    </location>
</feature>
<dbReference type="PANTHER" id="PTHR22993:SF9">
    <property type="entry name" value="FORMAMIDOPYRIMIDINE-DNA GLYCOSYLASE"/>
    <property type="match status" value="1"/>
</dbReference>
<dbReference type="InterPro" id="IPR012319">
    <property type="entry name" value="FPG_cat"/>
</dbReference>
<evidence type="ECO:0000256" key="1">
    <source>
        <dbReference type="ARBA" id="ARBA00001668"/>
    </source>
</evidence>
<dbReference type="GO" id="GO:0003690">
    <property type="term" value="F:double-stranded DNA binding"/>
    <property type="evidence" value="ECO:0007669"/>
    <property type="project" value="UniProtKB-ARBA"/>
</dbReference>
<accession>A0A2N6UD39</accession>
<evidence type="ECO:0000256" key="3">
    <source>
        <dbReference type="ARBA" id="ARBA00011245"/>
    </source>
</evidence>
<name>A0A2N6UD39_9LACT</name>
<comment type="catalytic activity">
    <reaction evidence="1 15">
        <text>Hydrolysis of DNA containing ring-opened 7-methylguanine residues, releasing 2,6-diamino-4-hydroxy-5-(N-methyl)formamidopyrimidine.</text>
        <dbReference type="EC" id="3.2.2.23"/>
    </reaction>
</comment>
<evidence type="ECO:0000256" key="10">
    <source>
        <dbReference type="ARBA" id="ARBA00023204"/>
    </source>
</evidence>
<feature type="binding site" evidence="15">
    <location>
        <position position="112"/>
    </location>
    <ligand>
        <name>DNA</name>
        <dbReference type="ChEBI" id="CHEBI:16991"/>
    </ligand>
</feature>
<keyword evidence="8 15" id="KW-0862">Zinc</keyword>
<evidence type="ECO:0000259" key="16">
    <source>
        <dbReference type="PROSITE" id="PS51066"/>
    </source>
</evidence>
<proteinExistence type="inferred from homology"/>
<dbReference type="SUPFAM" id="SSF81624">
    <property type="entry name" value="N-terminal domain of MutM-like DNA repair proteins"/>
    <property type="match status" value="1"/>
</dbReference>
<dbReference type="NCBIfam" id="TIGR00577">
    <property type="entry name" value="fpg"/>
    <property type="match status" value="1"/>
</dbReference>
<evidence type="ECO:0000256" key="12">
    <source>
        <dbReference type="ARBA" id="ARBA00023268"/>
    </source>
</evidence>
<evidence type="ECO:0000256" key="2">
    <source>
        <dbReference type="ARBA" id="ARBA00009409"/>
    </source>
</evidence>
<dbReference type="PANTHER" id="PTHR22993">
    <property type="entry name" value="FORMAMIDOPYRIMIDINE-DNA GLYCOSYLASE"/>
    <property type="match status" value="1"/>
</dbReference>
<organism evidence="18 19">
    <name type="scientific">Aerococcus viridans</name>
    <dbReference type="NCBI Taxonomy" id="1377"/>
    <lineage>
        <taxon>Bacteria</taxon>
        <taxon>Bacillati</taxon>
        <taxon>Bacillota</taxon>
        <taxon>Bacilli</taxon>
        <taxon>Lactobacillales</taxon>
        <taxon>Aerococcaceae</taxon>
        <taxon>Aerococcus</taxon>
    </lineage>
</organism>
<feature type="domain" description="Formamidopyrimidine-DNA glycosylase catalytic" evidence="17">
    <location>
        <begin position="2"/>
        <end position="115"/>
    </location>
</feature>
<keyword evidence="6 15" id="KW-0863">Zinc-finger</keyword>
<dbReference type="InterPro" id="IPR035937">
    <property type="entry name" value="FPG_N"/>
</dbReference>
<comment type="cofactor">
    <cofactor evidence="15">
        <name>Zn(2+)</name>
        <dbReference type="ChEBI" id="CHEBI:29105"/>
    </cofactor>
    <text evidence="15">Binds 1 zinc ion per subunit.</text>
</comment>
<dbReference type="PROSITE" id="PS01242">
    <property type="entry name" value="ZF_FPG_1"/>
    <property type="match status" value="1"/>
</dbReference>
<evidence type="ECO:0000256" key="13">
    <source>
        <dbReference type="ARBA" id="ARBA00023295"/>
    </source>
</evidence>
<comment type="caution">
    <text evidence="15">Lacks conserved residue(s) required for the propagation of feature annotation.</text>
</comment>
<keyword evidence="13 15" id="KW-0326">Glycosidase</keyword>
<evidence type="ECO:0000256" key="15">
    <source>
        <dbReference type="HAMAP-Rule" id="MF_00103"/>
    </source>
</evidence>
<dbReference type="PROSITE" id="PS51068">
    <property type="entry name" value="FPG_CAT"/>
    <property type="match status" value="1"/>
</dbReference>
<dbReference type="PROSITE" id="PS51066">
    <property type="entry name" value="ZF_FPG_2"/>
    <property type="match status" value="1"/>
</dbReference>
<dbReference type="SUPFAM" id="SSF46946">
    <property type="entry name" value="S13-like H2TH domain"/>
    <property type="match status" value="1"/>
</dbReference>
<feature type="active site" description="Proton donor; for beta-elimination activity" evidence="15">
    <location>
        <position position="60"/>
    </location>
</feature>
<dbReference type="GO" id="GO:0006284">
    <property type="term" value="P:base-excision repair"/>
    <property type="evidence" value="ECO:0007669"/>
    <property type="project" value="InterPro"/>
</dbReference>
<comment type="catalytic activity">
    <reaction evidence="14 15">
        <text>2'-deoxyribonucleotide-(2'-deoxyribose 5'-phosphate)-2'-deoxyribonucleotide-DNA = a 3'-end 2'-deoxyribonucleotide-(2,3-dehydro-2,3-deoxyribose 5'-phosphate)-DNA + a 5'-end 5'-phospho-2'-deoxyribonucleoside-DNA + H(+)</text>
        <dbReference type="Rhea" id="RHEA:66592"/>
        <dbReference type="Rhea" id="RHEA-COMP:13180"/>
        <dbReference type="Rhea" id="RHEA-COMP:16897"/>
        <dbReference type="Rhea" id="RHEA-COMP:17067"/>
        <dbReference type="ChEBI" id="CHEBI:15378"/>
        <dbReference type="ChEBI" id="CHEBI:136412"/>
        <dbReference type="ChEBI" id="CHEBI:157695"/>
        <dbReference type="ChEBI" id="CHEBI:167181"/>
        <dbReference type="EC" id="4.2.99.18"/>
    </reaction>
</comment>
<keyword evidence="5 15" id="KW-0227">DNA damage</keyword>
<keyword evidence="7 15" id="KW-0378">Hydrolase</keyword>
<dbReference type="Gene3D" id="1.10.8.50">
    <property type="match status" value="1"/>
</dbReference>
<comment type="subunit">
    <text evidence="3 15">Monomer.</text>
</comment>
<dbReference type="GO" id="GO:0034039">
    <property type="term" value="F:8-oxo-7,8-dihydroguanine DNA N-glycosylase activity"/>
    <property type="evidence" value="ECO:0007669"/>
    <property type="project" value="TreeGrafter"/>
</dbReference>
<keyword evidence="19" id="KW-1185">Reference proteome</keyword>
<sequence length="275" mass="31028">MPEMPEVETVRRGLEEIVVGKTVASVTVTWPRIVQAEGGLEAFENRMPGQQLMKVGRIGKFLLFYWTDVVWIAHLRMEGKYLYEKQDTPVDPYTHVICHLTDGNDLRYRDVRKFGRIHMVDKADTDAAIAQLNLGPEPADLNFEDFKARLMRTKRPIKAVLLDQSVVAGIGNIYADEILYEAKVHPQQIGASLYDHEITAIIEASRDIIQAAIAVGGTTIRTYTNTFGENGHFANYLKAYGQTDNPCQRCGTPIEKIKVAQRGTHYCPHCQTIHE</sequence>
<feature type="active site" description="Proton donor" evidence="15">
    <location>
        <position position="3"/>
    </location>
</feature>
<dbReference type="Pfam" id="PF01149">
    <property type="entry name" value="Fapy_DNA_glyco"/>
    <property type="match status" value="1"/>
</dbReference>
<dbReference type="CDD" id="cd08966">
    <property type="entry name" value="EcFpg-like_N"/>
    <property type="match status" value="1"/>
</dbReference>
<evidence type="ECO:0000256" key="9">
    <source>
        <dbReference type="ARBA" id="ARBA00023125"/>
    </source>
</evidence>